<protein>
    <submittedName>
        <fullName evidence="2">Hydrolase</fullName>
    </submittedName>
</protein>
<sequence>MGIDMQTTWILLRGLVREQAHWEGFAERLASALGDGHRVLALDLPGNGVLHRRRSPTRVADMVEAARDQLATLQVAGPVRLVALSLGGMVAMDWLRRHPEQVAAAALINSSAAPFSPFWRRLRPRNYGRILCQGLLGRDRLARERMILDITTNHLSPARRDEIARRFLAVDRARPVSAAHTVRQLWAAARFRAPPALPPTRPVLVINGAGDRLVHPDCSRTLARAWGRPLAVHPDGGHDLSLDAPAWLADTLRDWWRDDQASSPR</sequence>
<dbReference type="InterPro" id="IPR029058">
    <property type="entry name" value="AB_hydrolase_fold"/>
</dbReference>
<dbReference type="EMBL" id="ARXX01000008">
    <property type="protein sequence ID" value="MBF5055489.1"/>
    <property type="molecule type" value="Genomic_DNA"/>
</dbReference>
<dbReference type="SUPFAM" id="SSF53474">
    <property type="entry name" value="alpha/beta-Hydrolases"/>
    <property type="match status" value="1"/>
</dbReference>
<keyword evidence="3" id="KW-1185">Reference proteome</keyword>
<dbReference type="RefSeq" id="WP_228548499.1">
    <property type="nucleotide sequence ID" value="NZ_ARXX01000008.1"/>
</dbReference>
<dbReference type="PANTHER" id="PTHR43194">
    <property type="entry name" value="HYDROLASE ALPHA/BETA FOLD FAMILY"/>
    <property type="match status" value="1"/>
</dbReference>
<accession>A0ABS0AMX5</accession>
<feature type="domain" description="AB hydrolase-1" evidence="1">
    <location>
        <begin position="12"/>
        <end position="250"/>
    </location>
</feature>
<dbReference type="InterPro" id="IPR050228">
    <property type="entry name" value="Carboxylesterase_BioH"/>
</dbReference>
<dbReference type="InterPro" id="IPR000073">
    <property type="entry name" value="AB_hydrolase_1"/>
</dbReference>
<name>A0ABS0AMX5_9GAMM</name>
<dbReference type="GO" id="GO:0016787">
    <property type="term" value="F:hydrolase activity"/>
    <property type="evidence" value="ECO:0007669"/>
    <property type="project" value="UniProtKB-KW"/>
</dbReference>
<evidence type="ECO:0000259" key="1">
    <source>
        <dbReference type="Pfam" id="PF12697"/>
    </source>
</evidence>
<reference evidence="2 3" key="1">
    <citation type="submission" date="2012-09" db="EMBL/GenBank/DDBJ databases">
        <title>Genome Sequence of alkane-degrading Bacterium Alcanivorax sp. 521-1.</title>
        <authorList>
            <person name="Lai Q."/>
            <person name="Shao Z."/>
        </authorList>
    </citation>
    <scope>NUCLEOTIDE SEQUENCE [LARGE SCALE GENOMIC DNA]</scope>
    <source>
        <strain evidence="2 3">521-1</strain>
    </source>
</reference>
<evidence type="ECO:0000313" key="2">
    <source>
        <dbReference type="EMBL" id="MBF5055489.1"/>
    </source>
</evidence>
<gene>
    <name evidence="2" type="ORF">Y5W_00783</name>
</gene>
<dbReference type="PANTHER" id="PTHR43194:SF5">
    <property type="entry name" value="PIMELOYL-[ACYL-CARRIER PROTEIN] METHYL ESTER ESTERASE"/>
    <property type="match status" value="1"/>
</dbReference>
<comment type="caution">
    <text evidence="2">The sequence shown here is derived from an EMBL/GenBank/DDBJ whole genome shotgun (WGS) entry which is preliminary data.</text>
</comment>
<dbReference type="Pfam" id="PF12697">
    <property type="entry name" value="Abhydrolase_6"/>
    <property type="match status" value="1"/>
</dbReference>
<dbReference type="Proteomes" id="UP000662703">
    <property type="component" value="Unassembled WGS sequence"/>
</dbReference>
<keyword evidence="2" id="KW-0378">Hydrolase</keyword>
<dbReference type="Gene3D" id="3.40.50.1820">
    <property type="entry name" value="alpha/beta hydrolase"/>
    <property type="match status" value="1"/>
</dbReference>
<proteinExistence type="predicted"/>
<evidence type="ECO:0000313" key="3">
    <source>
        <dbReference type="Proteomes" id="UP000662703"/>
    </source>
</evidence>
<dbReference type="PRINTS" id="PR00111">
    <property type="entry name" value="ABHYDROLASE"/>
</dbReference>
<organism evidence="2 3">
    <name type="scientific">Alloalcanivorax profundimaris</name>
    <dbReference type="NCBI Taxonomy" id="2735259"/>
    <lineage>
        <taxon>Bacteria</taxon>
        <taxon>Pseudomonadati</taxon>
        <taxon>Pseudomonadota</taxon>
        <taxon>Gammaproteobacteria</taxon>
        <taxon>Oceanospirillales</taxon>
        <taxon>Alcanivoracaceae</taxon>
        <taxon>Alloalcanivorax</taxon>
    </lineage>
</organism>